<sequence>MTSGPADLEKTIIGSMFAANAVNWFLTGILVRQMVTGVSILETAHWITLTVYSWHYAVENLEIRDQVEASLGIHWSAGVLVILTGIVSLMVESFYISQIWMLAKDRLIFPLTVLIGMVSLIQSITAVTAGSLFLKGAAKVEGQIIAMQPLFQIWLDGSFVANTLIVLSLSWVLYRAKRRAIQFQNTVILLNQVIWNVIKTRSLTSISLAVAVALFAIFPNPVYYIAAVGSLQKLYAIGLLASLNGRRRQITMEVQGSSIHFA</sequence>
<keyword evidence="4" id="KW-1185">Reference proteome</keyword>
<dbReference type="OrthoDB" id="3262409at2759"/>
<feature type="domain" description="DUF6534" evidence="2">
    <location>
        <begin position="158"/>
        <end position="248"/>
    </location>
</feature>
<dbReference type="AlphaFoldDB" id="A0A8H5LPW3"/>
<gene>
    <name evidence="3" type="ORF">D9758_010985</name>
</gene>
<dbReference type="Proteomes" id="UP000559256">
    <property type="component" value="Unassembled WGS sequence"/>
</dbReference>
<reference evidence="3 4" key="1">
    <citation type="journal article" date="2020" name="ISME J.">
        <title>Uncovering the hidden diversity of litter-decomposition mechanisms in mushroom-forming fungi.</title>
        <authorList>
            <person name="Floudas D."/>
            <person name="Bentzer J."/>
            <person name="Ahren D."/>
            <person name="Johansson T."/>
            <person name="Persson P."/>
            <person name="Tunlid A."/>
        </authorList>
    </citation>
    <scope>NUCLEOTIDE SEQUENCE [LARGE SCALE GENOMIC DNA]</scope>
    <source>
        <strain evidence="3 4">CBS 291.85</strain>
    </source>
</reference>
<protein>
    <recommendedName>
        <fullName evidence="2">DUF6534 domain-containing protein</fullName>
    </recommendedName>
</protein>
<organism evidence="3 4">
    <name type="scientific">Tetrapyrgos nigripes</name>
    <dbReference type="NCBI Taxonomy" id="182062"/>
    <lineage>
        <taxon>Eukaryota</taxon>
        <taxon>Fungi</taxon>
        <taxon>Dikarya</taxon>
        <taxon>Basidiomycota</taxon>
        <taxon>Agaricomycotina</taxon>
        <taxon>Agaricomycetes</taxon>
        <taxon>Agaricomycetidae</taxon>
        <taxon>Agaricales</taxon>
        <taxon>Marasmiineae</taxon>
        <taxon>Marasmiaceae</taxon>
        <taxon>Tetrapyrgos</taxon>
    </lineage>
</organism>
<proteinExistence type="predicted"/>
<keyword evidence="1" id="KW-0472">Membrane</keyword>
<comment type="caution">
    <text evidence="3">The sequence shown here is derived from an EMBL/GenBank/DDBJ whole genome shotgun (WGS) entry which is preliminary data.</text>
</comment>
<feature type="transmembrane region" description="Helical" evidence="1">
    <location>
        <begin position="194"/>
        <end position="217"/>
    </location>
</feature>
<dbReference type="InterPro" id="IPR045339">
    <property type="entry name" value="DUF6534"/>
</dbReference>
<evidence type="ECO:0000313" key="4">
    <source>
        <dbReference type="Proteomes" id="UP000559256"/>
    </source>
</evidence>
<keyword evidence="1" id="KW-1133">Transmembrane helix</keyword>
<dbReference type="PANTHER" id="PTHR40465">
    <property type="entry name" value="CHROMOSOME 1, WHOLE GENOME SHOTGUN SEQUENCE"/>
    <property type="match status" value="1"/>
</dbReference>
<evidence type="ECO:0000313" key="3">
    <source>
        <dbReference type="EMBL" id="KAF5365079.1"/>
    </source>
</evidence>
<feature type="transmembrane region" description="Helical" evidence="1">
    <location>
        <begin position="153"/>
        <end position="174"/>
    </location>
</feature>
<feature type="transmembrane region" description="Helical" evidence="1">
    <location>
        <begin position="12"/>
        <end position="31"/>
    </location>
</feature>
<feature type="transmembrane region" description="Helical" evidence="1">
    <location>
        <begin position="107"/>
        <end position="133"/>
    </location>
</feature>
<name>A0A8H5LPW3_9AGAR</name>
<accession>A0A8H5LPW3</accession>
<evidence type="ECO:0000259" key="2">
    <source>
        <dbReference type="Pfam" id="PF20152"/>
    </source>
</evidence>
<feature type="transmembrane region" description="Helical" evidence="1">
    <location>
        <begin position="75"/>
        <end position="95"/>
    </location>
</feature>
<evidence type="ECO:0000256" key="1">
    <source>
        <dbReference type="SAM" id="Phobius"/>
    </source>
</evidence>
<dbReference type="PANTHER" id="PTHR40465:SF1">
    <property type="entry name" value="DUF6534 DOMAIN-CONTAINING PROTEIN"/>
    <property type="match status" value="1"/>
</dbReference>
<dbReference type="EMBL" id="JAACJM010000029">
    <property type="protein sequence ID" value="KAF5365079.1"/>
    <property type="molecule type" value="Genomic_DNA"/>
</dbReference>
<keyword evidence="1" id="KW-0812">Transmembrane</keyword>
<dbReference type="Pfam" id="PF20152">
    <property type="entry name" value="DUF6534"/>
    <property type="match status" value="1"/>
</dbReference>